<dbReference type="PANTHER" id="PTHR35369">
    <property type="entry name" value="BLR3025 PROTEIN-RELATED"/>
    <property type="match status" value="1"/>
</dbReference>
<dbReference type="InterPro" id="IPR050356">
    <property type="entry name" value="SulA_CellDiv_inhibitor"/>
</dbReference>
<dbReference type="SUPFAM" id="SSF56672">
    <property type="entry name" value="DNA/RNA polymerases"/>
    <property type="match status" value="1"/>
</dbReference>
<keyword evidence="4" id="KW-1185">Reference proteome</keyword>
<organism evidence="3 4">
    <name type="scientific">Kaistia dalseonensis</name>
    <dbReference type="NCBI Taxonomy" id="410840"/>
    <lineage>
        <taxon>Bacteria</taxon>
        <taxon>Pseudomonadati</taxon>
        <taxon>Pseudomonadota</taxon>
        <taxon>Alphaproteobacteria</taxon>
        <taxon>Hyphomicrobiales</taxon>
        <taxon>Kaistiaceae</taxon>
        <taxon>Kaistia</taxon>
    </lineage>
</organism>
<keyword evidence="1" id="KW-0227">DNA damage</keyword>
<comment type="caution">
    <text evidence="3">The sequence shown here is derived from an EMBL/GenBank/DDBJ whole genome shotgun (WGS) entry which is preliminary data.</text>
</comment>
<dbReference type="Pfam" id="PF00817">
    <property type="entry name" value="IMS"/>
    <property type="match status" value="1"/>
</dbReference>
<feature type="domain" description="UmuC" evidence="2">
    <location>
        <begin position="38"/>
        <end position="157"/>
    </location>
</feature>
<evidence type="ECO:0000313" key="4">
    <source>
        <dbReference type="Proteomes" id="UP001241603"/>
    </source>
</evidence>
<evidence type="ECO:0000256" key="1">
    <source>
        <dbReference type="ARBA" id="ARBA00022763"/>
    </source>
</evidence>
<dbReference type="InterPro" id="IPR043502">
    <property type="entry name" value="DNA/RNA_pol_sf"/>
</dbReference>
<dbReference type="Proteomes" id="UP001241603">
    <property type="component" value="Unassembled WGS sequence"/>
</dbReference>
<dbReference type="EMBL" id="JAUSVO010000008">
    <property type="protein sequence ID" value="MDQ0440331.1"/>
    <property type="molecule type" value="Genomic_DNA"/>
</dbReference>
<name>A0ABU0HDD6_9HYPH</name>
<reference evidence="3 4" key="1">
    <citation type="submission" date="2023-07" db="EMBL/GenBank/DDBJ databases">
        <title>Genomic Encyclopedia of Type Strains, Phase IV (KMG-IV): sequencing the most valuable type-strain genomes for metagenomic binning, comparative biology and taxonomic classification.</title>
        <authorList>
            <person name="Goeker M."/>
        </authorList>
    </citation>
    <scope>NUCLEOTIDE SEQUENCE [LARGE SCALE GENOMIC DNA]</scope>
    <source>
        <strain evidence="3 4">B6-8</strain>
    </source>
</reference>
<proteinExistence type="predicted"/>
<dbReference type="PANTHER" id="PTHR35369:SF2">
    <property type="entry name" value="BLR3025 PROTEIN"/>
    <property type="match status" value="1"/>
</dbReference>
<protein>
    <submittedName>
        <fullName evidence="3">Protein ImuB</fullName>
    </submittedName>
</protein>
<evidence type="ECO:0000313" key="3">
    <source>
        <dbReference type="EMBL" id="MDQ0440331.1"/>
    </source>
</evidence>
<accession>A0ABU0HDD6</accession>
<dbReference type="InterPro" id="IPR001126">
    <property type="entry name" value="UmuC"/>
</dbReference>
<sequence length="521" mass="57679">MPNSSSIRRYCAILLPFLSSDRLKRLPRAPFFRSSAEPLLIVEKVKGALRIVAPDPEALKLGLGTDLSLAEARARIANLLVADHDPVADEALIERIADWCDRYTPLVARYGPNGLILDITGAAHLFRGEAALLADVMARLATFGLSAYGVIAGTPDTARALVRIGRTMIVEPGREAEAVRPLSVTALDLDEARTLALTRAGLKTIGDLVERPRAPLAARFGADCVDRLERLIGRAEHPVSPRRLVPAVLAERIFFEPIAHADDMNASLRALAADIAALLQTRGEGGRAFEASFYRVDGLVRRISVATARPNRDPVAIARLFHEKLDALSDPLEAGFGFDLIRLGAFRTEPFLEAQSSLDGHALDDDAVSDLVDRLGARFGVERVLRFVPEDTHIPERRARAVPALSLDDPSCPGWDEGFLSGEPPQRPLSLFNPPEPVEALAGVPDGPPLSFRWRRVLHQVARAEGPERIAPEWWRANDDTRERDYYRVEDREGRRFWLFREGLYQEQQPGPRWYLHGLFA</sequence>
<dbReference type="CDD" id="cd03468">
    <property type="entry name" value="PolY_like"/>
    <property type="match status" value="1"/>
</dbReference>
<evidence type="ECO:0000259" key="2">
    <source>
        <dbReference type="Pfam" id="PF00817"/>
    </source>
</evidence>
<gene>
    <name evidence="3" type="ORF">QO014_004746</name>
</gene>